<keyword evidence="6" id="KW-0833">Ubl conjugation pathway</keyword>
<dbReference type="PANTHER" id="PTHR15710:SF108">
    <property type="entry name" value="OS03G0286100 PROTEIN"/>
    <property type="match status" value="1"/>
</dbReference>
<dbReference type="SUPFAM" id="SSF57850">
    <property type="entry name" value="RING/U-box"/>
    <property type="match status" value="1"/>
</dbReference>
<keyword evidence="4" id="KW-0479">Metal-binding</keyword>
<organism evidence="10 11">
    <name type="scientific">Dioscorea cayennensis subsp. rotundata</name>
    <name type="common">White Guinea yam</name>
    <name type="synonym">Dioscorea rotundata</name>
    <dbReference type="NCBI Taxonomy" id="55577"/>
    <lineage>
        <taxon>Eukaryota</taxon>
        <taxon>Viridiplantae</taxon>
        <taxon>Streptophyta</taxon>
        <taxon>Embryophyta</taxon>
        <taxon>Tracheophyta</taxon>
        <taxon>Spermatophyta</taxon>
        <taxon>Magnoliopsida</taxon>
        <taxon>Liliopsida</taxon>
        <taxon>Dioscoreales</taxon>
        <taxon>Dioscoreaceae</taxon>
        <taxon>Dioscorea</taxon>
    </lineage>
</organism>
<sequence>MAELDDLFIFSGEEEHCYGSSWRDPHPLGYQSLFLPPHSGIFSFRCEPYLEYMVQEDQALRFEPQIDSEIQIADLNCFSMDLDYRPGEGEEIVAGGSGEVQQGSNIQEVSGVVRDFISMIGSGGDMECESYQKEITDDVQDFISMIDRREIELESDHEQVADEDVRDFISLIGGGGVMQESNQMNLVEDAQDFISMIDGRDNGEEFHQDEVMETVWDVDHDRNHEEHGWEVLVDLDDDDDDVGGPPAAAESVVEALPSVSMAGEGLAGESMACAVCKDEIELEEKVKKLPCKHYFHSECIVPWLKMRNTCPVCRRELPTDDAEYERWRGRRDTEV</sequence>
<reference evidence="11" key="1">
    <citation type="submission" date="2025-08" db="UniProtKB">
        <authorList>
            <consortium name="RefSeq"/>
        </authorList>
    </citation>
    <scope>IDENTIFICATION</scope>
</reference>
<dbReference type="Gene3D" id="3.30.40.10">
    <property type="entry name" value="Zinc/RING finger domain, C3HC4 (zinc finger)"/>
    <property type="match status" value="1"/>
</dbReference>
<dbReference type="PROSITE" id="PS50089">
    <property type="entry name" value="ZF_RING_2"/>
    <property type="match status" value="1"/>
</dbReference>
<name>A0AB40B821_DIOCR</name>
<evidence type="ECO:0000256" key="5">
    <source>
        <dbReference type="ARBA" id="ARBA00022771"/>
    </source>
</evidence>
<dbReference type="EC" id="2.3.2.27" evidence="2"/>
<dbReference type="CDD" id="cd16667">
    <property type="entry name" value="RING-H2_RNF126-like"/>
    <property type="match status" value="1"/>
</dbReference>
<keyword evidence="5 8" id="KW-0863">Zinc-finger</keyword>
<evidence type="ECO:0000313" key="10">
    <source>
        <dbReference type="Proteomes" id="UP001515500"/>
    </source>
</evidence>
<dbReference type="Pfam" id="PF13639">
    <property type="entry name" value="zf-RING_2"/>
    <property type="match status" value="1"/>
</dbReference>
<feature type="domain" description="RING-type" evidence="9">
    <location>
        <begin position="273"/>
        <end position="314"/>
    </location>
</feature>
<evidence type="ECO:0000256" key="6">
    <source>
        <dbReference type="ARBA" id="ARBA00022786"/>
    </source>
</evidence>
<evidence type="ECO:0000313" key="11">
    <source>
        <dbReference type="RefSeq" id="XP_039123401.1"/>
    </source>
</evidence>
<dbReference type="RefSeq" id="XP_039123401.1">
    <property type="nucleotide sequence ID" value="XM_039267467.1"/>
</dbReference>
<dbReference type="GeneID" id="120260022"/>
<dbReference type="FunFam" id="3.30.40.10:FF:000022">
    <property type="entry name" value="E3 ubiquitin-protein ligase RING1-like"/>
    <property type="match status" value="1"/>
</dbReference>
<evidence type="ECO:0000256" key="8">
    <source>
        <dbReference type="PROSITE-ProRule" id="PRU00175"/>
    </source>
</evidence>
<keyword evidence="10" id="KW-1185">Reference proteome</keyword>
<dbReference type="SMART" id="SM00184">
    <property type="entry name" value="RING"/>
    <property type="match status" value="1"/>
</dbReference>
<protein>
    <recommendedName>
        <fullName evidence="2">RING-type E3 ubiquitin transferase</fullName>
        <ecNumber evidence="2">2.3.2.27</ecNumber>
    </recommendedName>
</protein>
<keyword evidence="7" id="KW-0862">Zinc</keyword>
<dbReference type="GO" id="GO:0005737">
    <property type="term" value="C:cytoplasm"/>
    <property type="evidence" value="ECO:0007669"/>
    <property type="project" value="TreeGrafter"/>
</dbReference>
<evidence type="ECO:0000259" key="9">
    <source>
        <dbReference type="PROSITE" id="PS50089"/>
    </source>
</evidence>
<dbReference type="GO" id="GO:0061630">
    <property type="term" value="F:ubiquitin protein ligase activity"/>
    <property type="evidence" value="ECO:0007669"/>
    <property type="project" value="UniProtKB-EC"/>
</dbReference>
<evidence type="ECO:0000256" key="7">
    <source>
        <dbReference type="ARBA" id="ARBA00022833"/>
    </source>
</evidence>
<comment type="catalytic activity">
    <reaction evidence="1">
        <text>S-ubiquitinyl-[E2 ubiquitin-conjugating enzyme]-L-cysteine + [acceptor protein]-L-lysine = [E2 ubiquitin-conjugating enzyme]-L-cysteine + N(6)-ubiquitinyl-[acceptor protein]-L-lysine.</text>
        <dbReference type="EC" id="2.3.2.27"/>
    </reaction>
</comment>
<proteinExistence type="predicted"/>
<evidence type="ECO:0000256" key="3">
    <source>
        <dbReference type="ARBA" id="ARBA00022679"/>
    </source>
</evidence>
<keyword evidence="3" id="KW-0808">Transferase</keyword>
<dbReference type="Proteomes" id="UP001515500">
    <property type="component" value="Chromosome 5"/>
</dbReference>
<dbReference type="GO" id="GO:0008270">
    <property type="term" value="F:zinc ion binding"/>
    <property type="evidence" value="ECO:0007669"/>
    <property type="project" value="UniProtKB-KW"/>
</dbReference>
<dbReference type="GO" id="GO:0016567">
    <property type="term" value="P:protein ubiquitination"/>
    <property type="evidence" value="ECO:0007669"/>
    <property type="project" value="TreeGrafter"/>
</dbReference>
<evidence type="ECO:0000256" key="4">
    <source>
        <dbReference type="ARBA" id="ARBA00022723"/>
    </source>
</evidence>
<dbReference type="PANTHER" id="PTHR15710">
    <property type="entry name" value="E3 UBIQUITIN-PROTEIN LIGASE PRAJA"/>
    <property type="match status" value="1"/>
</dbReference>
<dbReference type="InterPro" id="IPR013083">
    <property type="entry name" value="Znf_RING/FYVE/PHD"/>
</dbReference>
<evidence type="ECO:0000256" key="2">
    <source>
        <dbReference type="ARBA" id="ARBA00012483"/>
    </source>
</evidence>
<gene>
    <name evidence="11" type="primary">LOC120260022</name>
</gene>
<evidence type="ECO:0000256" key="1">
    <source>
        <dbReference type="ARBA" id="ARBA00000900"/>
    </source>
</evidence>
<dbReference type="AlphaFoldDB" id="A0AB40B821"/>
<dbReference type="InterPro" id="IPR001841">
    <property type="entry name" value="Znf_RING"/>
</dbReference>
<accession>A0AB40B821</accession>